<dbReference type="AlphaFoldDB" id="A0ABD2QGM4"/>
<name>A0ABD2QGM4_9PLAT</name>
<dbReference type="Pfam" id="PF14783">
    <property type="entry name" value="BBS2_Mid"/>
    <property type="match status" value="1"/>
</dbReference>
<proteinExistence type="predicted"/>
<evidence type="ECO:0000259" key="1">
    <source>
        <dbReference type="Pfam" id="PF14783"/>
    </source>
</evidence>
<evidence type="ECO:0000313" key="3">
    <source>
        <dbReference type="Proteomes" id="UP001626550"/>
    </source>
</evidence>
<gene>
    <name evidence="2" type="primary">BBS2_1</name>
    <name evidence="2" type="ORF">Ciccas_002646</name>
</gene>
<dbReference type="Proteomes" id="UP001626550">
    <property type="component" value="Unassembled WGS sequence"/>
</dbReference>
<organism evidence="2 3">
    <name type="scientific">Cichlidogyrus casuarinus</name>
    <dbReference type="NCBI Taxonomy" id="1844966"/>
    <lineage>
        <taxon>Eukaryota</taxon>
        <taxon>Metazoa</taxon>
        <taxon>Spiralia</taxon>
        <taxon>Lophotrochozoa</taxon>
        <taxon>Platyhelminthes</taxon>
        <taxon>Monogenea</taxon>
        <taxon>Monopisthocotylea</taxon>
        <taxon>Dactylogyridea</taxon>
        <taxon>Ancyrocephalidae</taxon>
        <taxon>Cichlidogyrus</taxon>
    </lineage>
</organism>
<dbReference type="EMBL" id="JBJKFK010000214">
    <property type="protein sequence ID" value="KAL3318693.1"/>
    <property type="molecule type" value="Genomic_DNA"/>
</dbReference>
<dbReference type="PANTHER" id="PTHR32465">
    <property type="entry name" value="BARDET-BIEDL SYNDROME 2 PROTEIN"/>
    <property type="match status" value="1"/>
</dbReference>
<protein>
    <submittedName>
        <fullName evidence="2">Bardet-Biedl syndrome 2 protein</fullName>
    </submittedName>
</protein>
<accession>A0ABD2QGM4</accession>
<keyword evidence="3" id="KW-1185">Reference proteome</keyword>
<evidence type="ECO:0000313" key="2">
    <source>
        <dbReference type="EMBL" id="KAL3318693.1"/>
    </source>
</evidence>
<dbReference type="InterPro" id="IPR036322">
    <property type="entry name" value="WD40_repeat_dom_sf"/>
</dbReference>
<reference evidence="2 3" key="1">
    <citation type="submission" date="2024-11" db="EMBL/GenBank/DDBJ databases">
        <title>Adaptive evolution of stress response genes in parasites aligns with host niche diversity.</title>
        <authorList>
            <person name="Hahn C."/>
            <person name="Resl P."/>
        </authorList>
    </citation>
    <scope>NUCLEOTIDE SEQUENCE [LARGE SCALE GENOMIC DNA]</scope>
    <source>
        <strain evidence="2">EGGRZ-B1_66</strain>
        <tissue evidence="2">Body</tissue>
    </source>
</reference>
<dbReference type="SUPFAM" id="SSF50978">
    <property type="entry name" value="WD40 repeat-like"/>
    <property type="match status" value="1"/>
</dbReference>
<dbReference type="PANTHER" id="PTHR32465:SF0">
    <property type="entry name" value="BARDET-BIEDL SYNDROME 2 PROTEIN"/>
    <property type="match status" value="1"/>
</dbReference>
<feature type="domain" description="Ciliary BBSome complex subunit 2 middle region" evidence="1">
    <location>
        <begin position="107"/>
        <end position="189"/>
    </location>
</feature>
<dbReference type="InterPro" id="IPR016616">
    <property type="entry name" value="Bardet-Biedl_syndrome_2_prot"/>
</dbReference>
<dbReference type="InterPro" id="IPR029429">
    <property type="entry name" value="BBS2_Mid"/>
</dbReference>
<comment type="caution">
    <text evidence="2">The sequence shown here is derived from an EMBL/GenBank/DDBJ whole genome shotgun (WGS) entry which is preliminary data.</text>
</comment>
<sequence>MEHESNSLCVKSTSKFAIKSTPKFIFEATIDNEEDGIFLFGFSESVAIYNLEKDEILAEKNIADRVNDMVFFMHEAEPRILIGGNCSLLCLNIRLDEIFWTITGDNVTNVTTNGTTMFLAASEDYDIRFFDQDGKLQSEVSETGILSKLVHLHDDVFAYSIHENNFGVYQKEQKLWQKSGNSLELIGMKKEDGHLVCTLFTEKLVFFDCKSGVEMQTVQLQKPVKFMFPFESMAILVHSEGSISEIQPIQLHARQESPKRRVSKTPAISDGALPPAPVDYQIHFHETQSLMILKITSIDPKFRIRLAKLTNTKLLSKDLDFL</sequence>